<protein>
    <submittedName>
        <fullName evidence="1">Uncharacterized protein</fullName>
    </submittedName>
</protein>
<dbReference type="Proteomes" id="UP001220377">
    <property type="component" value="Chromosome"/>
</dbReference>
<dbReference type="RefSeq" id="WP_274260706.1">
    <property type="nucleotide sequence ID" value="NZ_CP117884.1"/>
</dbReference>
<sequence>MSESNDFEQHVREFGDQLAKMSRLDYMAFVAALVELEGRDFDEERYWAWYNSEFGLLDESL</sequence>
<accession>A0ABY7WUU5</accession>
<organism evidence="1 2">
    <name type="scientific">Lacticaseibacillus pabuli</name>
    <dbReference type="NCBI Taxonomy" id="3025672"/>
    <lineage>
        <taxon>Bacteria</taxon>
        <taxon>Bacillati</taxon>
        <taxon>Bacillota</taxon>
        <taxon>Bacilli</taxon>
        <taxon>Lactobacillales</taxon>
        <taxon>Lactobacillaceae</taxon>
        <taxon>Lacticaseibacillus</taxon>
    </lineage>
</organism>
<proteinExistence type="predicted"/>
<name>A0ABY7WUU5_9LACO</name>
<evidence type="ECO:0000313" key="1">
    <source>
        <dbReference type="EMBL" id="WDF82925.1"/>
    </source>
</evidence>
<dbReference type="EMBL" id="CP117884">
    <property type="protein sequence ID" value="WDF82925.1"/>
    <property type="molecule type" value="Genomic_DNA"/>
</dbReference>
<reference evidence="1 2" key="1">
    <citation type="submission" date="2023-02" db="EMBL/GenBank/DDBJ databases">
        <title>Genome sequence of Lacticaseibacillus sp. KACC 23028.</title>
        <authorList>
            <person name="Kim S."/>
            <person name="Heo J."/>
            <person name="Kwon S.-W."/>
        </authorList>
    </citation>
    <scope>NUCLEOTIDE SEQUENCE [LARGE SCALE GENOMIC DNA]</scope>
    <source>
        <strain evidence="1 2">KACC 23028</strain>
    </source>
</reference>
<gene>
    <name evidence="1" type="ORF">PQ472_01395</name>
</gene>
<evidence type="ECO:0000313" key="2">
    <source>
        <dbReference type="Proteomes" id="UP001220377"/>
    </source>
</evidence>
<keyword evidence="2" id="KW-1185">Reference proteome</keyword>